<evidence type="ECO:0000259" key="6">
    <source>
        <dbReference type="Pfam" id="PF01345"/>
    </source>
</evidence>
<feature type="domain" description="SD-repeat containing protein B" evidence="7">
    <location>
        <begin position="2301"/>
        <end position="2383"/>
    </location>
</feature>
<feature type="domain" description="SD-repeat containing protein B" evidence="7">
    <location>
        <begin position="2058"/>
        <end position="2143"/>
    </location>
</feature>
<dbReference type="RefSeq" id="WP_250064005.1">
    <property type="nucleotide sequence ID" value="NZ_JAIKTS010000002.1"/>
</dbReference>
<feature type="domain" description="DUF11" evidence="6">
    <location>
        <begin position="306"/>
        <end position="433"/>
    </location>
</feature>
<feature type="compositionally biased region" description="Polar residues" evidence="4">
    <location>
        <begin position="402"/>
        <end position="430"/>
    </location>
</feature>
<name>A0ABT0SID7_9GAMM</name>
<evidence type="ECO:0000259" key="7">
    <source>
        <dbReference type="Pfam" id="PF17210"/>
    </source>
</evidence>
<protein>
    <submittedName>
        <fullName evidence="8">DUF11 domain-containing protein</fullName>
    </submittedName>
</protein>
<feature type="chain" id="PRO_5046349138" evidence="5">
    <location>
        <begin position="28"/>
        <end position="3187"/>
    </location>
</feature>
<feature type="domain" description="DUF11" evidence="6">
    <location>
        <begin position="2869"/>
        <end position="2975"/>
    </location>
</feature>
<dbReference type="NCBIfam" id="TIGR01451">
    <property type="entry name" value="B_ant_repeat"/>
    <property type="match status" value="4"/>
</dbReference>
<dbReference type="PANTHER" id="PTHR23303">
    <property type="entry name" value="CARBOXYPEPTIDASE REGULATORY REGION-CONTAINING"/>
    <property type="match status" value="1"/>
</dbReference>
<reference evidence="8 9" key="1">
    <citation type="submission" date="2021-08" db="EMBL/GenBank/DDBJ databases">
        <title>Novel members of of the genus Stenotrophomonas from differernt environment.</title>
        <authorList>
            <person name="Deng Y."/>
        </authorList>
    </citation>
    <scope>NUCLEOTIDE SEQUENCE [LARGE SCALE GENOMIC DNA]</scope>
    <source>
        <strain evidence="8 9">CPCC 101365</strain>
    </source>
</reference>
<dbReference type="Pfam" id="PF01345">
    <property type="entry name" value="DUF11"/>
    <property type="match status" value="5"/>
</dbReference>
<feature type="signal peptide" evidence="5">
    <location>
        <begin position="1"/>
        <end position="27"/>
    </location>
</feature>
<gene>
    <name evidence="8" type="ORF">K5L01_08875</name>
</gene>
<feature type="region of interest" description="Disordered" evidence="4">
    <location>
        <begin position="3129"/>
        <end position="3187"/>
    </location>
</feature>
<evidence type="ECO:0000313" key="8">
    <source>
        <dbReference type="EMBL" id="MCL7714755.1"/>
    </source>
</evidence>
<dbReference type="EMBL" id="JAIKTS010000002">
    <property type="protein sequence ID" value="MCL7714755.1"/>
    <property type="molecule type" value="Genomic_DNA"/>
</dbReference>
<accession>A0ABT0SID7</accession>
<feature type="region of interest" description="Disordered" evidence="4">
    <location>
        <begin position="1273"/>
        <end position="1300"/>
    </location>
</feature>
<dbReference type="InterPro" id="IPR051417">
    <property type="entry name" value="SDr/BOS_complex"/>
</dbReference>
<keyword evidence="9" id="KW-1185">Reference proteome</keyword>
<feature type="domain" description="SD-repeat containing protein B" evidence="7">
    <location>
        <begin position="1926"/>
        <end position="1993"/>
    </location>
</feature>
<dbReference type="Proteomes" id="UP001431235">
    <property type="component" value="Unassembled WGS sequence"/>
</dbReference>
<evidence type="ECO:0000256" key="1">
    <source>
        <dbReference type="ARBA" id="ARBA00004613"/>
    </source>
</evidence>
<feature type="region of interest" description="Disordered" evidence="4">
    <location>
        <begin position="1515"/>
        <end position="1536"/>
    </location>
</feature>
<dbReference type="Pfam" id="PF17210">
    <property type="entry name" value="SdrD_B"/>
    <property type="match status" value="7"/>
</dbReference>
<keyword evidence="3 5" id="KW-0732">Signal</keyword>
<dbReference type="InterPro" id="IPR047589">
    <property type="entry name" value="DUF11_rpt"/>
</dbReference>
<comment type="subcellular location">
    <subcellularLocation>
        <location evidence="1">Secreted</location>
    </subcellularLocation>
</comment>
<feature type="domain" description="DUF11" evidence="6">
    <location>
        <begin position="2424"/>
        <end position="2533"/>
    </location>
</feature>
<dbReference type="PANTHER" id="PTHR23303:SF15">
    <property type="entry name" value="COLOSSIN-A"/>
    <property type="match status" value="1"/>
</dbReference>
<proteinExistence type="predicted"/>
<feature type="region of interest" description="Disordered" evidence="4">
    <location>
        <begin position="2237"/>
        <end position="2276"/>
    </location>
</feature>
<feature type="domain" description="SD-repeat containing protein B" evidence="7">
    <location>
        <begin position="2580"/>
        <end position="2653"/>
    </location>
</feature>
<feature type="domain" description="DUF11" evidence="6">
    <location>
        <begin position="183"/>
        <end position="298"/>
    </location>
</feature>
<sequence>MFARALRGAGWRTALAALLALPLPALAVDLQITTVSDIDYDPVPAGADVRYQVTVTNGVNVDAADTVTIFDLPAGTSLTAPTPSSCSVAGVASTGLTRVVCVNPTLNDANAATTPYNFELWVSTVGRAPGLMTLRAAIGYANALPDLETPITSLGATEAFYGGDTNTNNNTFIQDTTLQAASDLALSKQATPDPVIGGGEVTYTVTVRNNGPSAASGFTVTDDLPSGVVLVAGSQSGAGWTFDGANGTYAGQLANGGSVSYSFRAKVNVGSGTVTNAAHVAGGVTPDPRPDNNTGTVDTQVTAGADMSLSKKANPAPASAGQEMTFTLTPRNLGPSAAAGIVVVDDLPEGFEVQGTPTAPAGWSCEVTTPTPGRQRVRCTRSGELDAGAQEDITVRALVPSTGPNSEGSVTNTAQVSTTTPDANPDNNSGQATFTVLPDGADLEMAKRKLPELVPIYNGSGDRSDSMLTSEMKVTNLGPRAVTGQLQVVDTLALGEQWVDAAGLPIAPGTSVSVGGGNNTWSCSVDRAWDGHTAQKVTCTLTAAYPVAVGSSRSLTLNTLALAAGDALTNRACTGGSGGSLEPQTGGSINSDPISGNDCADGTARATALRADLKIGKTATTPDGGKVLTADEDYVEYTLVIGNDGDATAGVVVDDLIPNFINNTTTVTHITGLPIGWTHSGATGSNSTLTLRSNDQVLAKNATVTVSFRVNRGMTDSVGRAAGTCGTAAMPAGSWCNTAGIAIDPSRQGAIGESNYHNNSASDWVQVHPVADMATTAKKITSGNPGRAGVETTYVIDYRNMGASGVTGVVFRDTFTLPANDAGFVLISAVRTGGGSTACTVQTPLASGITATPAPSGMSYANTGASDAALVLLCPRLESMPRNNAQSVTIKIRPNVNSGNTGREFRNTADFYFDVNGDGVPDSATSGTLPSGETYDYNTNTTNDSKEATLRFDSGKVELIINKYDQGFTGGIDPLGYDARPGNEAQNRLFYQINVRNSGPSLATGTVITDTLTPPRPDVKVTFVGTRTGTQTAMTGPLVLAEDPASPCAVSAGSSNPTIGAPQELTCTMPGVGTSPLREGVIAVGSTSYLYLVYEYGNSPEAGGDTLANEVTVGSNESNTGNNHASESTTIRLRADLEMTKTAVLDQPQLDPTQPLPASAPVVNLLQPFWYVLEVYNHGPGHSLSRLRSGDGPARGNGVVVTDTLPEGLEVLGGAGAIQWQKHGTTSDAEVVTTGNGNCSLSSDNTIDCRMGDLALGGRTRILVPVRWTTWPGAGDVRNTAHTDSDQHDPNPGNNDDPYDIKVKKSSLAGVVFEDRDRAGTHGGIQQAGEPGISGIKLRLSGTDAYGNPLGGSTGYVEATTGADGSYVFDHLPPADTAGYTLTQIQPTTYVNGPVNPPTSGAEAPSAGGDFATVNPVKTADSVYTGIVLPADTAAVRYNFPEVRRPALSGYVYVDSNYNDVRDAGDGAIADAVIELLDAATGNVVTTTKTNSSGFYTFNDLDPLTTYTLREVLPGNGEYRNRPSAVNVGSNGGGTAEAEDATTDLITGISLASGEDGSDYNFGEDAVAGITGTVYLDRNNNGSFDAGDAAGQDGLNSQPNGGLMGVAITLEGAGPDGIFGTADDPEPVTVQTDSNGQYRFEELSVGQKYRVTETQPDGYADAAENSSNVIDIAALPAAGSNNNNFGEKLGSLSGSVYEDFSANTATNDNGQRDSGEQGIANVTLTLTGTDVTGKGVTRTAITDSDGNYRFADLLEGTYTITETQPAYLDGKHVAGNADVPGDASVSNVISDIGLTAGQDASGYLFGELKSAPISGIVYVDHDDNGRYDPGIDVPVPGVTIVIEEETSPGVWTTVHTQETGSDGSYLYADAVIGHNYRITETQPAGLGQGQENGLASATPDVVTITGLPVGGSPDNNFGELGGTLSGNVWLDVNNDGVRNAGEPPIAGVTVILSGIDANNATVNLTTVTDIDGSYRFDNLVSGTYTVTQEATQPVVTVDGASVTTLNGVTLAGTIDGASSGTATAVATTPSAVSGIVLGAGKHSRGNDFGEILPVSLSGSVFLDLDNDGVQSGAGEVGLKDVTITLTGVDDLGPITPVTLTTDADGRFSFDGLRPGIYTVTEPDQPAGTANGITTAGTIGGQSSGTASAVTTLPSTITGIDLSVPGATSVDNLFAEIPRSSAITGKVWLDRNNDGVVDPGETGIGGVTVELEGVADDGTPITLTTTTEPDGTYSFTELPPGTYTVTEPDQPSGTLDGTTVAGSTGGTPSQPNDGPSKITGIKVGVDQTSTGNNFGEIPPGGIGGFVYNDSNDDGIKQAGEGGYAGVTVVLSGTDDLGNPVNVTMTTDVDGSYQFDNLRPGTYTVTEPTQPPETLNGITTAGTIDGNSVGVATDRDTVPSAISGIVLPVGASSIDNNFGEIGDSPDMLVGKSSTTPKFTVNNVAVYTITVRNGGQKASSGEYLVSDRLPAGLTLADTPSGDGWTCTGARGDSRFQCRSSEVLNAGATSPSTITVRADVAESAARAGTVNNAVLVEGGGENEFRTPTPAERAAFEGEVTDLPVCDPAITQNACRVPNEVQLAASVGGTVWFDIGSEDSLLDGGDERLQDWTVELVDPDSGAVVKTAATAADGSYRFADLVPGVKWNIQFRDPSSGVVWAWPVNRETAAGTGVACDVDAALANGGASACRVSDGGNSQLQVVLKPGEHLPQQSLPVDPSGVVYDATTRDPVPGSIVTLQPVGACNGYDPLTAILNAGAGGYTVEGNAVSMTVGTRGYYQFVFGPGAPARCEFRLTVAPPGGYRFVSTLIVPEDGSLSPAGAAGTTHTVQPQATAPTGAVGSDTQYWLTLYAGSATAGIVHNHIPLDTAEATGLVITKTGDRRIAEIGDTVQYTITVRQTAGSPLQTVNIVDTLPRGFTYIDGTARVDGRALDEPLGRPGPRLGFTLGSIDVGGQRVLTYRVRVGVGAMQGDGVNRAQAHGCSIDGGCIEPVSLTPVPGSVPSNRAEYRVRVTGGVFTEEACVLGKVFVDCNNNHVQDEEELGIPGVRLYFSDGTWLISDSEGKYSYCGLPPQSHTLKVDPSTLPLGARLTTSSNRNLGDADSLFLDLKNGELHRADFIEGSCSNPVLEQVKARRTQGEVRAPENESGQSPLRFESKPVRAPQQATDSANQRPIVEPRPNPPSASAPQEVQP</sequence>
<dbReference type="InterPro" id="IPR013783">
    <property type="entry name" value="Ig-like_fold"/>
</dbReference>
<feature type="domain" description="SD-repeat containing protein B" evidence="7">
    <location>
        <begin position="1450"/>
        <end position="1562"/>
    </location>
</feature>
<feature type="compositionally biased region" description="Polar residues" evidence="4">
    <location>
        <begin position="2242"/>
        <end position="2272"/>
    </location>
</feature>
<evidence type="ECO:0000313" key="9">
    <source>
        <dbReference type="Proteomes" id="UP001431235"/>
    </source>
</evidence>
<dbReference type="SUPFAM" id="SSF117074">
    <property type="entry name" value="Hypothetical protein PA1324"/>
    <property type="match status" value="11"/>
</dbReference>
<dbReference type="Gene3D" id="2.60.40.10">
    <property type="entry name" value="Immunoglobulins"/>
    <property type="match status" value="13"/>
</dbReference>
<feature type="domain" description="SD-repeat containing protein B" evidence="7">
    <location>
        <begin position="2184"/>
        <end position="2276"/>
    </location>
</feature>
<evidence type="ECO:0000256" key="2">
    <source>
        <dbReference type="ARBA" id="ARBA00022525"/>
    </source>
</evidence>
<feature type="domain" description="SD-repeat containing protein B" evidence="7">
    <location>
        <begin position="1706"/>
        <end position="1783"/>
    </location>
</feature>
<organism evidence="8 9">
    <name type="scientific">Stenotrophomonas mori</name>
    <dbReference type="NCBI Taxonomy" id="2871096"/>
    <lineage>
        <taxon>Bacteria</taxon>
        <taxon>Pseudomonadati</taxon>
        <taxon>Pseudomonadota</taxon>
        <taxon>Gammaproteobacteria</taxon>
        <taxon>Lysobacterales</taxon>
        <taxon>Lysobacteraceae</taxon>
        <taxon>Stenotrophomonas</taxon>
    </lineage>
</organism>
<feature type="domain" description="DUF11" evidence="6">
    <location>
        <begin position="1191"/>
        <end position="1297"/>
    </location>
</feature>
<dbReference type="InterPro" id="IPR033764">
    <property type="entry name" value="Sdr_B"/>
</dbReference>
<evidence type="ECO:0000256" key="4">
    <source>
        <dbReference type="SAM" id="MobiDB-lite"/>
    </source>
</evidence>
<feature type="region of interest" description="Disordered" evidence="4">
    <location>
        <begin position="399"/>
        <end position="430"/>
    </location>
</feature>
<keyword evidence="2" id="KW-0964">Secreted</keyword>
<dbReference type="InterPro" id="IPR001434">
    <property type="entry name" value="OmcB-like_DUF11"/>
</dbReference>
<feature type="compositionally biased region" description="Basic and acidic residues" evidence="4">
    <location>
        <begin position="1279"/>
        <end position="1289"/>
    </location>
</feature>
<comment type="caution">
    <text evidence="8">The sequence shown here is derived from an EMBL/GenBank/DDBJ whole genome shotgun (WGS) entry which is preliminary data.</text>
</comment>
<evidence type="ECO:0000256" key="3">
    <source>
        <dbReference type="ARBA" id="ARBA00022729"/>
    </source>
</evidence>
<dbReference type="Gene3D" id="2.60.40.740">
    <property type="match status" value="1"/>
</dbReference>
<evidence type="ECO:0000256" key="5">
    <source>
        <dbReference type="SAM" id="SignalP"/>
    </source>
</evidence>